<feature type="compositionally biased region" description="Polar residues" evidence="1">
    <location>
        <begin position="185"/>
        <end position="196"/>
    </location>
</feature>
<organism evidence="3 4">
    <name type="scientific">Cyclocybe aegerita</name>
    <name type="common">Black poplar mushroom</name>
    <name type="synonym">Agrocybe aegerita</name>
    <dbReference type="NCBI Taxonomy" id="1973307"/>
    <lineage>
        <taxon>Eukaryota</taxon>
        <taxon>Fungi</taxon>
        <taxon>Dikarya</taxon>
        <taxon>Basidiomycota</taxon>
        <taxon>Agaricomycotina</taxon>
        <taxon>Agaricomycetes</taxon>
        <taxon>Agaricomycetidae</taxon>
        <taxon>Agaricales</taxon>
        <taxon>Agaricineae</taxon>
        <taxon>Bolbitiaceae</taxon>
        <taxon>Cyclocybe</taxon>
    </lineage>
</organism>
<dbReference type="Proteomes" id="UP000467700">
    <property type="component" value="Unassembled WGS sequence"/>
</dbReference>
<keyword evidence="2" id="KW-0812">Transmembrane</keyword>
<comment type="caution">
    <text evidence="3">The sequence shown here is derived from an EMBL/GenBank/DDBJ whole genome shotgun (WGS) entry which is preliminary data.</text>
</comment>
<evidence type="ECO:0000256" key="1">
    <source>
        <dbReference type="SAM" id="MobiDB-lite"/>
    </source>
</evidence>
<keyword evidence="4" id="KW-1185">Reference proteome</keyword>
<evidence type="ECO:0000256" key="2">
    <source>
        <dbReference type="SAM" id="Phobius"/>
    </source>
</evidence>
<sequence>MPGIRAALRDVHHPGTLSFTFRMPPNTLDHPADDSQTPPLNNQGGDASASVFVFLSARCIGSVGFAVSLFAIWFGWLLPAAIMAPAPPAPVEIKASRVSSKPTRRATSAALASRRLPKPIRRVSAPVDLTPILALPAEDTQLTSRHVYFVDKDPSPIVRRNTMPEPSKSNPTSQSIDQLIHDSLTHNSRPTPSTQAHIEETPAESDSSRHSSRTSLLRHSRLHKLKLNFQSKSNRAELQDKPFDQSSLASTETGSSDKSARRASAGFVAPWTLTRNRTASDVTAEAATPSPSRLSFRRRASPSRPGSSPARCPASAAADILSPVFASRKAQKRVSAPIPRTSPYGAPYFAAPPIASDTNYPAYLKTLPQFEDEIKGAPSRTASDGEDVEPVRGRSSIRRVSLNPPQVLPKRRSASEDWTQRT</sequence>
<feature type="compositionally biased region" description="Basic residues" evidence="1">
    <location>
        <begin position="210"/>
        <end position="226"/>
    </location>
</feature>
<feature type="region of interest" description="Disordered" evidence="1">
    <location>
        <begin position="374"/>
        <end position="422"/>
    </location>
</feature>
<reference evidence="3 4" key="1">
    <citation type="submission" date="2020-01" db="EMBL/GenBank/DDBJ databases">
        <authorList>
            <person name="Gupta K D."/>
        </authorList>
    </citation>
    <scope>NUCLEOTIDE SEQUENCE [LARGE SCALE GENOMIC DNA]</scope>
</reference>
<feature type="region of interest" description="Disordered" evidence="1">
    <location>
        <begin position="22"/>
        <end position="42"/>
    </location>
</feature>
<feature type="compositionally biased region" description="Polar residues" evidence="1">
    <location>
        <begin position="244"/>
        <end position="257"/>
    </location>
</feature>
<accession>A0A8S0WKR6</accession>
<feature type="transmembrane region" description="Helical" evidence="2">
    <location>
        <begin position="51"/>
        <end position="78"/>
    </location>
</feature>
<gene>
    <name evidence="3" type="ORF">AAE3_LOCUS7265</name>
</gene>
<keyword evidence="2" id="KW-0472">Membrane</keyword>
<feature type="compositionally biased region" description="Basic and acidic residues" evidence="1">
    <location>
        <begin position="234"/>
        <end position="243"/>
    </location>
</feature>
<feature type="region of interest" description="Disordered" evidence="1">
    <location>
        <begin position="279"/>
        <end position="314"/>
    </location>
</feature>
<feature type="region of interest" description="Disordered" evidence="1">
    <location>
        <begin position="155"/>
        <end position="263"/>
    </location>
</feature>
<evidence type="ECO:0000313" key="4">
    <source>
        <dbReference type="Proteomes" id="UP000467700"/>
    </source>
</evidence>
<dbReference type="AlphaFoldDB" id="A0A8S0WKR6"/>
<evidence type="ECO:0000313" key="3">
    <source>
        <dbReference type="EMBL" id="CAA7264807.1"/>
    </source>
</evidence>
<feature type="compositionally biased region" description="Polar residues" evidence="1">
    <location>
        <begin position="167"/>
        <end position="177"/>
    </location>
</feature>
<protein>
    <submittedName>
        <fullName evidence="3">Uncharacterized protein</fullName>
    </submittedName>
</protein>
<name>A0A8S0WKR6_CYCAE</name>
<dbReference type="EMBL" id="CACVBS010000046">
    <property type="protein sequence ID" value="CAA7264807.1"/>
    <property type="molecule type" value="Genomic_DNA"/>
</dbReference>
<proteinExistence type="predicted"/>
<feature type="compositionally biased region" description="Low complexity" evidence="1">
    <location>
        <begin position="302"/>
        <end position="314"/>
    </location>
</feature>
<feature type="compositionally biased region" description="Basic and acidic residues" evidence="1">
    <location>
        <begin position="413"/>
        <end position="422"/>
    </location>
</feature>
<keyword evidence="2" id="KW-1133">Transmembrane helix</keyword>
<dbReference type="OrthoDB" id="3062721at2759"/>